<dbReference type="SMART" id="SM00320">
    <property type="entry name" value="WD40"/>
    <property type="match status" value="5"/>
</dbReference>
<dbReference type="InterPro" id="IPR001680">
    <property type="entry name" value="WD40_rpt"/>
</dbReference>
<evidence type="ECO:0000259" key="4">
    <source>
        <dbReference type="Pfam" id="PF23389"/>
    </source>
</evidence>
<dbReference type="GO" id="GO:0005929">
    <property type="term" value="C:cilium"/>
    <property type="evidence" value="ECO:0007669"/>
    <property type="project" value="TreeGrafter"/>
</dbReference>
<dbReference type="GO" id="GO:0060271">
    <property type="term" value="P:cilium assembly"/>
    <property type="evidence" value="ECO:0007669"/>
    <property type="project" value="TreeGrafter"/>
</dbReference>
<dbReference type="PANTHER" id="PTHR14920:SF0">
    <property type="entry name" value="WD REPEAT DOMAIN 19"/>
    <property type="match status" value="1"/>
</dbReference>
<dbReference type="InterPro" id="IPR040379">
    <property type="entry name" value="WDR19/dyf-2"/>
</dbReference>
<dbReference type="Proteomes" id="UP000887566">
    <property type="component" value="Unplaced"/>
</dbReference>
<dbReference type="SUPFAM" id="SSF50978">
    <property type="entry name" value="WD40 repeat-like"/>
    <property type="match status" value="1"/>
</dbReference>
<dbReference type="InterPro" id="IPR039468">
    <property type="entry name" value="WDR19_WD40_rpt"/>
</dbReference>
<evidence type="ECO:0000313" key="5">
    <source>
        <dbReference type="Proteomes" id="UP000887566"/>
    </source>
</evidence>
<dbReference type="PANTHER" id="PTHR14920">
    <property type="entry name" value="OSMOTIC AVOIDANCE ABNORMAL PROTEIN 1/WD REPEAT MEMBRANE PROTEIN"/>
    <property type="match status" value="1"/>
</dbReference>
<reference evidence="6" key="1">
    <citation type="submission" date="2022-11" db="UniProtKB">
        <authorList>
            <consortium name="WormBaseParasite"/>
        </authorList>
    </citation>
    <scope>IDENTIFICATION</scope>
</reference>
<evidence type="ECO:0000259" key="3">
    <source>
        <dbReference type="Pfam" id="PF15911"/>
    </source>
</evidence>
<organism evidence="5 6">
    <name type="scientific">Plectus sambesii</name>
    <dbReference type="NCBI Taxonomy" id="2011161"/>
    <lineage>
        <taxon>Eukaryota</taxon>
        <taxon>Metazoa</taxon>
        <taxon>Ecdysozoa</taxon>
        <taxon>Nematoda</taxon>
        <taxon>Chromadorea</taxon>
        <taxon>Plectida</taxon>
        <taxon>Plectina</taxon>
        <taxon>Plectoidea</taxon>
        <taxon>Plectidae</taxon>
        <taxon>Plectus</taxon>
    </lineage>
</organism>
<dbReference type="InterPro" id="IPR057855">
    <property type="entry name" value="Beta-prop_WDR19_1st"/>
</dbReference>
<dbReference type="Gene3D" id="2.130.10.10">
    <property type="entry name" value="YVTN repeat-like/Quinoprotein amine dehydrogenase"/>
    <property type="match status" value="2"/>
</dbReference>
<protein>
    <submittedName>
        <fullName evidence="6">Anaphase-promoting complex subunit 4 WD40 domain-containing protein</fullName>
    </submittedName>
</protein>
<dbReference type="Pfam" id="PF15911">
    <property type="entry name" value="Beta-prop_WDR19_2nd"/>
    <property type="match status" value="1"/>
</dbReference>
<dbReference type="AlphaFoldDB" id="A0A914URT3"/>
<evidence type="ECO:0000313" key="6">
    <source>
        <dbReference type="WBParaSite" id="PSAMB.scaffold12091size2959.g34628.t1"/>
    </source>
</evidence>
<sequence>MKLIYSLNEKAHGTGTLTFCWQTGGNHVVTTGSDNSVHIYDRQGELVDELSMPGVVTSMAWDKDGDVIALTNNKSNVITLWDVNTRRTTQLDSSMGVKDSLTFAVWSRSSPVLAVGNSKGNILLYNHRTARKVPVLGKHQRKITCGAFSDNDLLALGGEDSSITVSNLDGDTVYSFACNAEPANIQFAEMKEAERTNQGETTISTIVGKRILMLINLNDAENPINLQFQSRYGDINTVKLRELSQLSDVYAMVEVEDEDKGLDKVALSDDGQLLAIAGNSGSLHVYLTRLPVLGDCWQNKIAVLTSLTEITVLNEVEQEAPISFNTEVEPTFIGVGPVHIAVGMNNRAWFYQLTPQGKCNSHF</sequence>
<evidence type="ECO:0000256" key="1">
    <source>
        <dbReference type="ARBA" id="ARBA00022574"/>
    </source>
</evidence>
<evidence type="ECO:0000256" key="2">
    <source>
        <dbReference type="ARBA" id="ARBA00022737"/>
    </source>
</evidence>
<dbReference type="InterPro" id="IPR015943">
    <property type="entry name" value="WD40/YVTN_repeat-like_dom_sf"/>
</dbReference>
<dbReference type="InterPro" id="IPR036322">
    <property type="entry name" value="WD40_repeat_dom_sf"/>
</dbReference>
<feature type="domain" description="WDR19 first beta-propeller" evidence="4">
    <location>
        <begin position="18"/>
        <end position="236"/>
    </location>
</feature>
<name>A0A914URT3_9BILA</name>
<dbReference type="WBParaSite" id="PSAMB.scaffold12091size2959.g34628.t1">
    <property type="protein sequence ID" value="PSAMB.scaffold12091size2959.g34628.t1"/>
    <property type="gene ID" value="PSAMB.scaffold12091size2959.g34628"/>
</dbReference>
<feature type="domain" description="WDR19 WD40 repeat" evidence="3">
    <location>
        <begin position="301"/>
        <end position="356"/>
    </location>
</feature>
<dbReference type="GO" id="GO:0035721">
    <property type="term" value="P:intraciliary retrograde transport"/>
    <property type="evidence" value="ECO:0007669"/>
    <property type="project" value="InterPro"/>
</dbReference>
<accession>A0A914URT3</accession>
<keyword evidence="2" id="KW-0677">Repeat</keyword>
<dbReference type="GO" id="GO:0030991">
    <property type="term" value="C:intraciliary transport particle A"/>
    <property type="evidence" value="ECO:0007669"/>
    <property type="project" value="TreeGrafter"/>
</dbReference>
<proteinExistence type="predicted"/>
<keyword evidence="1" id="KW-0853">WD repeat</keyword>
<dbReference type="Pfam" id="PF23389">
    <property type="entry name" value="Beta-prop_WDR19_1st"/>
    <property type="match status" value="1"/>
</dbReference>
<keyword evidence="5" id="KW-1185">Reference proteome</keyword>